<evidence type="ECO:0000313" key="4">
    <source>
        <dbReference type="EMBL" id="SDI87006.1"/>
    </source>
</evidence>
<protein>
    <submittedName>
        <fullName evidence="4">Sarcosine oxidase subunit beta</fullName>
    </submittedName>
</protein>
<accession>A0A1G8P405</accession>
<keyword evidence="2" id="KW-1133">Transmembrane helix</keyword>
<feature type="transmembrane region" description="Helical" evidence="2">
    <location>
        <begin position="6"/>
        <end position="23"/>
    </location>
</feature>
<dbReference type="InterPro" id="IPR006076">
    <property type="entry name" value="FAD-dep_OxRdtase"/>
</dbReference>
<dbReference type="PANTHER" id="PTHR13847">
    <property type="entry name" value="SARCOSINE DEHYDROGENASE-RELATED"/>
    <property type="match status" value="1"/>
</dbReference>
<dbReference type="Gene3D" id="3.50.50.60">
    <property type="entry name" value="FAD/NAD(P)-binding domain"/>
    <property type="match status" value="1"/>
</dbReference>
<dbReference type="Proteomes" id="UP000198853">
    <property type="component" value="Unassembled WGS sequence"/>
</dbReference>
<gene>
    <name evidence="4" type="ORF">SAMN04488123_107178</name>
</gene>
<name>A0A1G8P405_9BACI</name>
<dbReference type="OrthoDB" id="9794226at2"/>
<dbReference type="PANTHER" id="PTHR13847:SF289">
    <property type="entry name" value="GLYCINE OXIDASE"/>
    <property type="match status" value="1"/>
</dbReference>
<dbReference type="SUPFAM" id="SSF54373">
    <property type="entry name" value="FAD-linked reductases, C-terminal domain"/>
    <property type="match status" value="1"/>
</dbReference>
<dbReference type="Gene3D" id="3.30.9.10">
    <property type="entry name" value="D-Amino Acid Oxidase, subunit A, domain 2"/>
    <property type="match status" value="1"/>
</dbReference>
<reference evidence="4 5" key="1">
    <citation type="submission" date="2016-10" db="EMBL/GenBank/DDBJ databases">
        <authorList>
            <person name="de Groot N.N."/>
        </authorList>
    </citation>
    <scope>NUCLEOTIDE SEQUENCE [LARGE SCALE GENOMIC DNA]</scope>
    <source>
        <strain evidence="4 5">DSM 21771</strain>
    </source>
</reference>
<dbReference type="GO" id="GO:0016491">
    <property type="term" value="F:oxidoreductase activity"/>
    <property type="evidence" value="ECO:0007669"/>
    <property type="project" value="UniProtKB-KW"/>
</dbReference>
<dbReference type="Pfam" id="PF01266">
    <property type="entry name" value="DAO"/>
    <property type="match status" value="1"/>
</dbReference>
<feature type="domain" description="FAD dependent oxidoreductase" evidence="3">
    <location>
        <begin position="6"/>
        <end position="339"/>
    </location>
</feature>
<evidence type="ECO:0000259" key="3">
    <source>
        <dbReference type="Pfam" id="PF01266"/>
    </source>
</evidence>
<sequence>MTNDYDIIIIGSGVIGASIAYYLSKRPRQNILVIDKGFPLTGTSGATQAWVFAHNKTPGSYGKLSMLSAQLYPSLQAEIGDIEYKRTGGIVPFFDEDDWVKAEHLVKEQSKAGLDVQVLNRTQTLEKEPKLSAKIKGSTYSPIDGNVNPFLLVEKYVRAFQRNDVDVSFYNAVTAIDHSDEQVTVTTEKGIFSGEKIVFAGGPWTEHLGNMLDVQVPVNLVRGQILVTEPLQPIITHTLGGMRQMDNGVVLIGNSSEKHIGLDRRTTLDVIQHTAKMGIDFVPELKKAHILRSFAGTRLVPYDGLPILGTMPCMKNVYIAAMHSGVTLSPLVGKVMSELIFDGEASIDIDGYDIRRFNKIKP</sequence>
<dbReference type="RefSeq" id="WP_090398492.1">
    <property type="nucleotide sequence ID" value="NZ_FNEN01000007.1"/>
</dbReference>
<dbReference type="InterPro" id="IPR036188">
    <property type="entry name" value="FAD/NAD-bd_sf"/>
</dbReference>
<dbReference type="GO" id="GO:0005737">
    <property type="term" value="C:cytoplasm"/>
    <property type="evidence" value="ECO:0007669"/>
    <property type="project" value="TreeGrafter"/>
</dbReference>
<proteinExistence type="predicted"/>
<keyword evidence="2" id="KW-0472">Membrane</keyword>
<organism evidence="4 5">
    <name type="scientific">Natribacillus halophilus</name>
    <dbReference type="NCBI Taxonomy" id="549003"/>
    <lineage>
        <taxon>Bacteria</taxon>
        <taxon>Bacillati</taxon>
        <taxon>Bacillota</taxon>
        <taxon>Bacilli</taxon>
        <taxon>Bacillales</taxon>
        <taxon>Bacillaceae</taxon>
        <taxon>Natribacillus</taxon>
    </lineage>
</organism>
<keyword evidence="1" id="KW-0560">Oxidoreductase</keyword>
<keyword evidence="5" id="KW-1185">Reference proteome</keyword>
<keyword evidence="2" id="KW-0812">Transmembrane</keyword>
<evidence type="ECO:0000313" key="5">
    <source>
        <dbReference type="Proteomes" id="UP000198853"/>
    </source>
</evidence>
<evidence type="ECO:0000256" key="2">
    <source>
        <dbReference type="SAM" id="Phobius"/>
    </source>
</evidence>
<dbReference type="AlphaFoldDB" id="A0A1G8P405"/>
<dbReference type="SUPFAM" id="SSF51905">
    <property type="entry name" value="FAD/NAD(P)-binding domain"/>
    <property type="match status" value="1"/>
</dbReference>
<dbReference type="EMBL" id="FNEN01000007">
    <property type="protein sequence ID" value="SDI87006.1"/>
    <property type="molecule type" value="Genomic_DNA"/>
</dbReference>
<evidence type="ECO:0000256" key="1">
    <source>
        <dbReference type="ARBA" id="ARBA00023002"/>
    </source>
</evidence>